<dbReference type="GO" id="GO:0008270">
    <property type="term" value="F:zinc ion binding"/>
    <property type="evidence" value="ECO:0007669"/>
    <property type="project" value="UniProtKB-KW"/>
</dbReference>
<evidence type="ECO:0000256" key="2">
    <source>
        <dbReference type="PROSITE-ProRule" id="PRU00042"/>
    </source>
</evidence>
<name>A0A9W8NF66_9PEZI</name>
<feature type="domain" description="C2H2-type" evidence="5">
    <location>
        <begin position="616"/>
        <end position="644"/>
    </location>
</feature>
<keyword evidence="7" id="KW-1185">Reference proteome</keyword>
<proteinExistence type="predicted"/>
<evidence type="ECO:0000256" key="3">
    <source>
        <dbReference type="SAM" id="MobiDB-lite"/>
    </source>
</evidence>
<dbReference type="Pfam" id="PF00385">
    <property type="entry name" value="Chromo"/>
    <property type="match status" value="1"/>
</dbReference>
<feature type="region of interest" description="Disordered" evidence="3">
    <location>
        <begin position="759"/>
        <end position="788"/>
    </location>
</feature>
<dbReference type="InterPro" id="IPR021842">
    <property type="entry name" value="DUF3435"/>
</dbReference>
<dbReference type="InterPro" id="IPR000953">
    <property type="entry name" value="Chromo/chromo_shadow_dom"/>
</dbReference>
<dbReference type="Gene3D" id="3.30.160.60">
    <property type="entry name" value="Classic Zinc Finger"/>
    <property type="match status" value="1"/>
</dbReference>
<dbReference type="PANTHER" id="PTHR37535">
    <property type="entry name" value="FLUG DOMAIN PROTEIN"/>
    <property type="match status" value="1"/>
</dbReference>
<dbReference type="InterPro" id="IPR016197">
    <property type="entry name" value="Chromo-like_dom_sf"/>
</dbReference>
<dbReference type="PROSITE" id="PS00028">
    <property type="entry name" value="ZINC_FINGER_C2H2_1"/>
    <property type="match status" value="1"/>
</dbReference>
<evidence type="ECO:0000256" key="1">
    <source>
        <dbReference type="ARBA" id="ARBA00011353"/>
    </source>
</evidence>
<feature type="compositionally biased region" description="Low complexity" evidence="3">
    <location>
        <begin position="759"/>
        <end position="770"/>
    </location>
</feature>
<evidence type="ECO:0000313" key="7">
    <source>
        <dbReference type="Proteomes" id="UP001148614"/>
    </source>
</evidence>
<comment type="caution">
    <text evidence="6">The sequence shown here is derived from an EMBL/GenBank/DDBJ whole genome shotgun (WGS) entry which is preliminary data.</text>
</comment>
<protein>
    <recommendedName>
        <fullName evidence="8">C2H2-type domain-containing protein</fullName>
    </recommendedName>
</protein>
<dbReference type="SUPFAM" id="SSF54160">
    <property type="entry name" value="Chromo domain-like"/>
    <property type="match status" value="1"/>
</dbReference>
<comment type="subunit">
    <text evidence="1">Component of the NuA4 histone acetyltransferase complex.</text>
</comment>
<dbReference type="SMART" id="SM00298">
    <property type="entry name" value="CHROMO"/>
    <property type="match status" value="1"/>
</dbReference>
<sequence length="983" mass="112041">MATSDFEPAFSKQHFTALPSREESRTIAQKHFEEYVGQPIEDKPFVAEDTQKERDRLWGRWTQHCDDIKVDNRRAWIDFVLRPEDSNAQAPFRSFLRTYVELSVQKRLVLDDREYEYRRTLNSAFSVTEVWRRLVASADHEVMKRQRRDDPAQADTWRLRWISKDEGSREGPAYLLVKWIFTELAVEIGLDTNPTYQKIAMTSTDIGVKLQTLWSRANDIPCNPETRVSFHAIILLAAIGGFRPGTLLHLTYSQFHVAVVRDPTNSARTQIVVTVNIKRNKIKETAKTSRARNGGNIGFSITLIPNCTFCLASLILTRGIQTNGFDPSFTTVDQIFDRPNLEHVDFIPLRWKTDMLEENIFSLSYKTLNEFWHRMLLVSGAREDARLYSLRVGTGANLDGVLSDALRNYVLSHTTHVFESSYQSFRVRADLMQLAFKADAGDHSQLFARLCDVSLGRDANAPVNISPEEELEFEERKDVIGLRNAIRTTTDSKERTRLRTNLKNLLKTLCQLRLQDNRIQYFKQVDHLRAQGYTTNNISLPNGNKISLPPVIGNISQLFHIPVENQAADYAGHSRRYMSSLLAYLTNTPVVSNELEVKEEDNACPDTSPVSQDGLSRCLLCRKLYANRSALTRHSNALHTDEATFSRPFSCPECQSVGLEETIISSARQWSNHVERVHGKAHAPNWSPEQNPSAQLCCLCPSELATEAGLFSHLNRHVRKAKDSREDTILNRLSADQVQNHTTSNQHCIYEDDEQQCSSTTSSVSGSSFSCPGLTTATSESTNSPMTETLHELNNNSFEQSLQLDHGQSKGSQSLTESLHTCHMVSGGTPVPIELVDPALRDDQDLTHPIEDVRGSATDPSFDFQQPDSMDVDKHHAVDCILERWNKNLFLLRWLEDGSCWWVQRKDINTDLVQSFEEDYTGISLGVDKVLATRKRHGKVEYRIRWMGRPVEEDTWVSEKQMSPELVKKHKPTKAAVRRRKRY</sequence>
<feature type="compositionally biased region" description="Polar residues" evidence="3">
    <location>
        <begin position="773"/>
        <end position="788"/>
    </location>
</feature>
<dbReference type="AlphaFoldDB" id="A0A9W8NF66"/>
<evidence type="ECO:0000313" key="6">
    <source>
        <dbReference type="EMBL" id="KAJ3573686.1"/>
    </source>
</evidence>
<dbReference type="GO" id="GO:0006338">
    <property type="term" value="P:chromatin remodeling"/>
    <property type="evidence" value="ECO:0007669"/>
    <property type="project" value="UniProtKB-ARBA"/>
</dbReference>
<evidence type="ECO:0000259" key="5">
    <source>
        <dbReference type="PROSITE" id="PS50157"/>
    </source>
</evidence>
<reference evidence="6" key="1">
    <citation type="submission" date="2022-07" db="EMBL/GenBank/DDBJ databases">
        <title>Genome Sequence of Xylaria arbuscula.</title>
        <authorList>
            <person name="Buettner E."/>
        </authorList>
    </citation>
    <scope>NUCLEOTIDE SEQUENCE</scope>
    <source>
        <strain evidence="6">VT107</strain>
    </source>
</reference>
<dbReference type="PROSITE" id="PS50157">
    <property type="entry name" value="ZINC_FINGER_C2H2_2"/>
    <property type="match status" value="1"/>
</dbReference>
<dbReference type="Proteomes" id="UP001148614">
    <property type="component" value="Unassembled WGS sequence"/>
</dbReference>
<dbReference type="InterPro" id="IPR023780">
    <property type="entry name" value="Chromo_domain"/>
</dbReference>
<feature type="domain" description="Chromo" evidence="4">
    <location>
        <begin position="925"/>
        <end position="983"/>
    </location>
</feature>
<dbReference type="Pfam" id="PF11917">
    <property type="entry name" value="DUF3435"/>
    <property type="match status" value="1"/>
</dbReference>
<accession>A0A9W8NF66</accession>
<dbReference type="PROSITE" id="PS50013">
    <property type="entry name" value="CHROMO_2"/>
    <property type="match status" value="1"/>
</dbReference>
<dbReference type="EMBL" id="JANPWZ010000664">
    <property type="protein sequence ID" value="KAJ3573686.1"/>
    <property type="molecule type" value="Genomic_DNA"/>
</dbReference>
<dbReference type="VEuPathDB" id="FungiDB:F4678DRAFT_416827"/>
<dbReference type="Gene3D" id="2.40.50.40">
    <property type="match status" value="1"/>
</dbReference>
<organism evidence="6 7">
    <name type="scientific">Xylaria arbuscula</name>
    <dbReference type="NCBI Taxonomy" id="114810"/>
    <lineage>
        <taxon>Eukaryota</taxon>
        <taxon>Fungi</taxon>
        <taxon>Dikarya</taxon>
        <taxon>Ascomycota</taxon>
        <taxon>Pezizomycotina</taxon>
        <taxon>Sordariomycetes</taxon>
        <taxon>Xylariomycetidae</taxon>
        <taxon>Xylariales</taxon>
        <taxon>Xylariaceae</taxon>
        <taxon>Xylaria</taxon>
    </lineage>
</organism>
<dbReference type="InterPro" id="IPR013087">
    <property type="entry name" value="Znf_C2H2_type"/>
</dbReference>
<dbReference type="SMART" id="SM00355">
    <property type="entry name" value="ZnF_C2H2"/>
    <property type="match status" value="3"/>
</dbReference>
<keyword evidence="2" id="KW-0862">Zinc</keyword>
<keyword evidence="2" id="KW-0479">Metal-binding</keyword>
<evidence type="ECO:0000259" key="4">
    <source>
        <dbReference type="PROSITE" id="PS50013"/>
    </source>
</evidence>
<dbReference type="PANTHER" id="PTHR37535:SF3">
    <property type="entry name" value="FLUG DOMAIN-CONTAINING PROTEIN"/>
    <property type="match status" value="1"/>
</dbReference>
<evidence type="ECO:0008006" key="8">
    <source>
        <dbReference type="Google" id="ProtNLM"/>
    </source>
</evidence>
<keyword evidence="2" id="KW-0863">Zinc-finger</keyword>
<gene>
    <name evidence="6" type="ORF">NPX13_g4609</name>
</gene>
<dbReference type="CDD" id="cd00024">
    <property type="entry name" value="CD_CSD"/>
    <property type="match status" value="1"/>
</dbReference>